<comment type="caution">
    <text evidence="2">The sequence shown here is derived from an EMBL/GenBank/DDBJ whole genome shotgun (WGS) entry which is preliminary data.</text>
</comment>
<sequence>MPGTETIGERLRAVRKQVGFTQRELARASGVSLSLIRLLEQGRQEDTRLVTVRKLAVALKVPTTTLILADAPEPTPETIDLWAPVRRALREPKRQPDEAVTVQSVAAAVEAVMPLFRSARYRELAAILPGLLRDAEALPEGAEERHVRLRLLQLTGWLLTQTQQFDAAEHTLRRALDIAGDRFDAAATVNTLSWLMLRSGRLTETRRLAVRWADDIEPRLSRATLTELAVWGSLLLRVSNNASRDNQMGEARDAMRLAQAAAVRVGREYAAREDAVRTFGPTTVALKRTENAMIEDLPDKVLALARAVPTQGLRPTTANLNRHRLDLAFAHAKLRHYPQALEALQAIRREAPEWLVQQRYATDIVRHIVDRRRTLTDEMRDIAAFVGVQN</sequence>
<gene>
    <name evidence="2" type="ORF">D5H75_20985</name>
</gene>
<organism evidence="2 3">
    <name type="scientific">Bailinhaonella thermotolerans</name>
    <dbReference type="NCBI Taxonomy" id="1070861"/>
    <lineage>
        <taxon>Bacteria</taxon>
        <taxon>Bacillati</taxon>
        <taxon>Actinomycetota</taxon>
        <taxon>Actinomycetes</taxon>
        <taxon>Streptosporangiales</taxon>
        <taxon>Streptosporangiaceae</taxon>
        <taxon>Bailinhaonella</taxon>
    </lineage>
</organism>
<reference evidence="2 3" key="1">
    <citation type="submission" date="2018-09" db="EMBL/GenBank/DDBJ databases">
        <title>YIM 75507 draft genome.</title>
        <authorList>
            <person name="Tang S."/>
            <person name="Feng Y."/>
        </authorList>
    </citation>
    <scope>NUCLEOTIDE SEQUENCE [LARGE SCALE GENOMIC DNA]</scope>
    <source>
        <strain evidence="2 3">YIM 75507</strain>
    </source>
</reference>
<dbReference type="Gene3D" id="1.10.260.40">
    <property type="entry name" value="lambda repressor-like DNA-binding domains"/>
    <property type="match status" value="1"/>
</dbReference>
<evidence type="ECO:0000313" key="3">
    <source>
        <dbReference type="Proteomes" id="UP000265768"/>
    </source>
</evidence>
<protein>
    <submittedName>
        <fullName evidence="2">XRE family transcriptional regulator</fullName>
    </submittedName>
</protein>
<dbReference type="InterPro" id="IPR001387">
    <property type="entry name" value="Cro/C1-type_HTH"/>
</dbReference>
<dbReference type="OrthoDB" id="3210663at2"/>
<dbReference type="InterPro" id="IPR010982">
    <property type="entry name" value="Lambda_DNA-bd_dom_sf"/>
</dbReference>
<dbReference type="CDD" id="cd00093">
    <property type="entry name" value="HTH_XRE"/>
    <property type="match status" value="1"/>
</dbReference>
<dbReference type="PROSITE" id="PS50943">
    <property type="entry name" value="HTH_CROC1"/>
    <property type="match status" value="1"/>
</dbReference>
<dbReference type="SMART" id="SM00530">
    <property type="entry name" value="HTH_XRE"/>
    <property type="match status" value="1"/>
</dbReference>
<keyword evidence="3" id="KW-1185">Reference proteome</keyword>
<dbReference type="EMBL" id="QZEY01000008">
    <property type="protein sequence ID" value="RJL30794.1"/>
    <property type="molecule type" value="Genomic_DNA"/>
</dbReference>
<dbReference type="AlphaFoldDB" id="A0A3A4AU04"/>
<dbReference type="Pfam" id="PF13560">
    <property type="entry name" value="HTH_31"/>
    <property type="match status" value="1"/>
</dbReference>
<name>A0A3A4AU04_9ACTN</name>
<evidence type="ECO:0000313" key="2">
    <source>
        <dbReference type="EMBL" id="RJL30794.1"/>
    </source>
</evidence>
<dbReference type="Proteomes" id="UP000265768">
    <property type="component" value="Unassembled WGS sequence"/>
</dbReference>
<accession>A0A3A4AU04</accession>
<proteinExistence type="predicted"/>
<dbReference type="SUPFAM" id="SSF48452">
    <property type="entry name" value="TPR-like"/>
    <property type="match status" value="1"/>
</dbReference>
<dbReference type="GO" id="GO:0003677">
    <property type="term" value="F:DNA binding"/>
    <property type="evidence" value="ECO:0007669"/>
    <property type="project" value="InterPro"/>
</dbReference>
<feature type="domain" description="HTH cro/C1-type" evidence="1">
    <location>
        <begin position="11"/>
        <end position="66"/>
    </location>
</feature>
<dbReference type="RefSeq" id="WP_119928218.1">
    <property type="nucleotide sequence ID" value="NZ_QZEY01000008.1"/>
</dbReference>
<evidence type="ECO:0000259" key="1">
    <source>
        <dbReference type="PROSITE" id="PS50943"/>
    </source>
</evidence>
<dbReference type="InterPro" id="IPR011990">
    <property type="entry name" value="TPR-like_helical_dom_sf"/>
</dbReference>
<dbReference type="SUPFAM" id="SSF47413">
    <property type="entry name" value="lambda repressor-like DNA-binding domains"/>
    <property type="match status" value="1"/>
</dbReference>